<evidence type="ECO:0000313" key="1">
    <source>
        <dbReference type="EMBL" id="SFU46172.1"/>
    </source>
</evidence>
<dbReference type="STRING" id="343013.SAMN04489707_100521"/>
<keyword evidence="2" id="KW-1185">Reference proteome</keyword>
<dbReference type="EMBL" id="FPBX01000005">
    <property type="protein sequence ID" value="SFU46172.1"/>
    <property type="molecule type" value="Genomic_DNA"/>
</dbReference>
<dbReference type="Proteomes" id="UP000183656">
    <property type="component" value="Unassembled WGS sequence"/>
</dbReference>
<organism evidence="1 2">
    <name type="scientific">Paenacidovorax caeni</name>
    <dbReference type="NCBI Taxonomy" id="343013"/>
    <lineage>
        <taxon>Bacteria</taxon>
        <taxon>Pseudomonadati</taxon>
        <taxon>Pseudomonadota</taxon>
        <taxon>Betaproteobacteria</taxon>
        <taxon>Burkholderiales</taxon>
        <taxon>Comamonadaceae</taxon>
        <taxon>Paenacidovorax</taxon>
    </lineage>
</organism>
<protein>
    <submittedName>
        <fullName evidence="1">Uncharacterized protein</fullName>
    </submittedName>
</protein>
<evidence type="ECO:0000313" key="2">
    <source>
        <dbReference type="Proteomes" id="UP000183656"/>
    </source>
</evidence>
<sequence>MASLDKRITVLEAVTGPVAAPRITVTFVSPTRGTVSARLSYGHTVQRLDDETEGQFLARISRLEATHDQS</sequence>
<proteinExistence type="predicted"/>
<accession>A0A1I7GCG4</accession>
<name>A0A1I7GCG4_9BURK</name>
<gene>
    <name evidence="1" type="ORF">SAMN04489707_100521</name>
</gene>
<dbReference type="AlphaFoldDB" id="A0A1I7GCG4"/>
<reference evidence="1 2" key="1">
    <citation type="submission" date="2016-10" db="EMBL/GenBank/DDBJ databases">
        <authorList>
            <person name="de Groot N.N."/>
        </authorList>
    </citation>
    <scope>NUCLEOTIDE SEQUENCE [LARGE SCALE GENOMIC DNA]</scope>
    <source>
        <strain evidence="1 2">R-24608</strain>
    </source>
</reference>